<keyword evidence="1" id="KW-0812">Transmembrane</keyword>
<sequence length="68" mass="7868">MASSAAYILLGSTIAFIIWTVAHPCFRNFAPIKEHENRWSFRQTGAYYTVEITSIFDPDYVLHIIFLL</sequence>
<dbReference type="Proteomes" id="UP000187283">
    <property type="component" value="Unassembled WGS sequence"/>
</dbReference>
<accession>A0A1R1YCU8</accession>
<proteinExistence type="predicted"/>
<protein>
    <submittedName>
        <fullName evidence="2">Uncharacterized protein</fullName>
    </submittedName>
</protein>
<dbReference type="AlphaFoldDB" id="A0A1R1YCU8"/>
<reference evidence="2 3" key="1">
    <citation type="submission" date="2017-01" db="EMBL/GenBank/DDBJ databases">
        <authorList>
            <person name="Mah S.A."/>
            <person name="Swanson W.J."/>
            <person name="Moy G.W."/>
            <person name="Vacquier V.D."/>
        </authorList>
    </citation>
    <scope>NUCLEOTIDE SEQUENCE [LARGE SCALE GENOMIC DNA]</scope>
    <source>
        <strain evidence="2 3">GSMNP</strain>
    </source>
</reference>
<keyword evidence="1" id="KW-1133">Transmembrane helix</keyword>
<keyword evidence="1" id="KW-0472">Membrane</keyword>
<dbReference type="EMBL" id="LSSN01000285">
    <property type="protein sequence ID" value="OMJ24748.1"/>
    <property type="molecule type" value="Genomic_DNA"/>
</dbReference>
<comment type="caution">
    <text evidence="2">The sequence shown here is derived from an EMBL/GenBank/DDBJ whole genome shotgun (WGS) entry which is preliminary data.</text>
</comment>
<organism evidence="2 3">
    <name type="scientific">Smittium culicis</name>
    <dbReference type="NCBI Taxonomy" id="133412"/>
    <lineage>
        <taxon>Eukaryota</taxon>
        <taxon>Fungi</taxon>
        <taxon>Fungi incertae sedis</taxon>
        <taxon>Zoopagomycota</taxon>
        <taxon>Kickxellomycotina</taxon>
        <taxon>Harpellomycetes</taxon>
        <taxon>Harpellales</taxon>
        <taxon>Legeriomycetaceae</taxon>
        <taxon>Smittium</taxon>
    </lineage>
</organism>
<gene>
    <name evidence="2" type="ORF">AYI70_g1366</name>
</gene>
<evidence type="ECO:0000256" key="1">
    <source>
        <dbReference type="SAM" id="Phobius"/>
    </source>
</evidence>
<feature type="transmembrane region" description="Helical" evidence="1">
    <location>
        <begin position="6"/>
        <end position="26"/>
    </location>
</feature>
<evidence type="ECO:0000313" key="3">
    <source>
        <dbReference type="Proteomes" id="UP000187283"/>
    </source>
</evidence>
<keyword evidence="3" id="KW-1185">Reference proteome</keyword>
<name>A0A1R1YCU8_9FUNG</name>
<evidence type="ECO:0000313" key="2">
    <source>
        <dbReference type="EMBL" id="OMJ24748.1"/>
    </source>
</evidence>